<dbReference type="Pfam" id="PF02308">
    <property type="entry name" value="MgtC"/>
    <property type="match status" value="1"/>
</dbReference>
<comment type="similarity">
    <text evidence="2 9">Belongs to the MgtC/SapB family.</text>
</comment>
<reference evidence="12 13" key="1">
    <citation type="journal article" date="2015" name="Genome Announc.">
        <title>Complete Genome Sequence of Cupriavidus basilensis 4G11, Isolated from the Oak Ridge Field Research Center Site.</title>
        <authorList>
            <person name="Ray J."/>
            <person name="Waters R.J."/>
            <person name="Skerker J.M."/>
            <person name="Kuehl J.V."/>
            <person name="Price M.N."/>
            <person name="Huang J."/>
            <person name="Chakraborty R."/>
            <person name="Arkin A.P."/>
            <person name="Deutschbauer A."/>
        </authorList>
    </citation>
    <scope>NUCLEOTIDE SEQUENCE [LARGE SCALE GENOMIC DNA]</scope>
    <source>
        <strain evidence="12">4G11</strain>
    </source>
</reference>
<evidence type="ECO:0000256" key="7">
    <source>
        <dbReference type="ARBA" id="ARBA00023136"/>
    </source>
</evidence>
<evidence type="ECO:0000256" key="2">
    <source>
        <dbReference type="ARBA" id="ARBA00009298"/>
    </source>
</evidence>
<evidence type="ECO:0000259" key="10">
    <source>
        <dbReference type="Pfam" id="PF02308"/>
    </source>
</evidence>
<feature type="domain" description="MgtC-like C-terminal" evidence="11">
    <location>
        <begin position="160"/>
        <end position="234"/>
    </location>
</feature>
<dbReference type="OrthoDB" id="9811198at2"/>
<evidence type="ECO:0000256" key="1">
    <source>
        <dbReference type="ARBA" id="ARBA00004651"/>
    </source>
</evidence>
<keyword evidence="5 9" id="KW-0812">Transmembrane</keyword>
<keyword evidence="6 9" id="KW-1133">Transmembrane helix</keyword>
<dbReference type="RefSeq" id="WP_043356001.1">
    <property type="nucleotide sequence ID" value="NZ_CP010537.1"/>
</dbReference>
<evidence type="ECO:0000256" key="3">
    <source>
        <dbReference type="ARBA" id="ARBA00013833"/>
    </source>
</evidence>
<sequence>MSLQAFQNINLDSLLDTTVSLTTAFVLGAVIGYERQIRQRTAGLRTNVLVAVGAAIFVDMANRMAGHDGAVRVVAYVVSGIGFLGAGVIMREEGNVRGLNTAATLWGSAAIGASAGADLILEAGLGCLFVLAANTLLRPVVNRINQQPMDTTTVEVTNTVYVIAPRSAQKLALRLLEDTLEAGNYPTRDLEVHAFGDSDVEIEAVLTSTSVDGDVLDRLMAELAESEHIHQAFWSPSTTD</sequence>
<protein>
    <recommendedName>
        <fullName evidence="3 9">Protein MgtC</fullName>
    </recommendedName>
</protein>
<comment type="function">
    <text evidence="8">Virulence factor required for growth in low Mg(2+) medium and for intramacrophage survival. May be involved in regulating membrane potential by activating Na(+)/K(+)-ATPase.</text>
</comment>
<dbReference type="PANTHER" id="PTHR33778:SF3">
    <property type="entry name" value="PROTEIN MGTC"/>
    <property type="match status" value="1"/>
</dbReference>
<dbReference type="InterPro" id="IPR049177">
    <property type="entry name" value="MgtC_SapB_SrpB_YhiD_N"/>
</dbReference>
<evidence type="ECO:0000256" key="6">
    <source>
        <dbReference type="ARBA" id="ARBA00022989"/>
    </source>
</evidence>
<dbReference type="KEGG" id="cbw:RR42_s2424"/>
<evidence type="ECO:0000313" key="12">
    <source>
        <dbReference type="EMBL" id="AJG24006.1"/>
    </source>
</evidence>
<gene>
    <name evidence="12" type="ORF">RR42_s2424</name>
</gene>
<feature type="transmembrane region" description="Helical" evidence="9">
    <location>
        <begin position="73"/>
        <end position="90"/>
    </location>
</feature>
<dbReference type="STRING" id="68895.RR42_s2424"/>
<evidence type="ECO:0000256" key="9">
    <source>
        <dbReference type="RuleBase" id="RU365041"/>
    </source>
</evidence>
<evidence type="ECO:0000256" key="5">
    <source>
        <dbReference type="ARBA" id="ARBA00022692"/>
    </source>
</evidence>
<evidence type="ECO:0000259" key="11">
    <source>
        <dbReference type="Pfam" id="PF21770"/>
    </source>
</evidence>
<dbReference type="InterPro" id="IPR048640">
    <property type="entry name" value="MgtC-like_C"/>
</dbReference>
<keyword evidence="9" id="KW-0997">Cell inner membrane</keyword>
<dbReference type="EMBL" id="CP010537">
    <property type="protein sequence ID" value="AJG24006.1"/>
    <property type="molecule type" value="Genomic_DNA"/>
</dbReference>
<keyword evidence="4" id="KW-1003">Cell membrane</keyword>
<dbReference type="Proteomes" id="UP000031843">
    <property type="component" value="Chromosome secondary"/>
</dbReference>
<evidence type="ECO:0000313" key="13">
    <source>
        <dbReference type="Proteomes" id="UP000031843"/>
    </source>
</evidence>
<feature type="transmembrane region" description="Helical" evidence="9">
    <location>
        <begin position="13"/>
        <end position="32"/>
    </location>
</feature>
<comment type="caution">
    <text evidence="9">Lacks conserved residue(s) required for the propagation of feature annotation.</text>
</comment>
<organism evidence="12 13">
    <name type="scientific">Cupriavidus basilensis</name>
    <dbReference type="NCBI Taxonomy" id="68895"/>
    <lineage>
        <taxon>Bacteria</taxon>
        <taxon>Pseudomonadati</taxon>
        <taxon>Pseudomonadota</taxon>
        <taxon>Betaproteobacteria</taxon>
        <taxon>Burkholderiales</taxon>
        <taxon>Burkholderiaceae</taxon>
        <taxon>Cupriavidus</taxon>
    </lineage>
</organism>
<proteinExistence type="inferred from homology"/>
<comment type="subcellular location">
    <subcellularLocation>
        <location evidence="9">Cell inner membrane</location>
        <topology evidence="9">Multi-pass membrane protein</topology>
    </subcellularLocation>
    <subcellularLocation>
        <location evidence="1">Cell membrane</location>
        <topology evidence="1">Multi-pass membrane protein</topology>
    </subcellularLocation>
</comment>
<dbReference type="GO" id="GO:0005886">
    <property type="term" value="C:plasma membrane"/>
    <property type="evidence" value="ECO:0007669"/>
    <property type="project" value="UniProtKB-SubCell"/>
</dbReference>
<dbReference type="Pfam" id="PF21770">
    <property type="entry name" value="MgtC_SapB_C"/>
    <property type="match status" value="1"/>
</dbReference>
<keyword evidence="7 9" id="KW-0472">Membrane</keyword>
<evidence type="ECO:0000256" key="8">
    <source>
        <dbReference type="ARBA" id="ARBA00025369"/>
    </source>
</evidence>
<accession>A0A0C4YTQ0</accession>
<dbReference type="InterPro" id="IPR003416">
    <property type="entry name" value="MgtC/SapB/SrpB/YhiD_fam"/>
</dbReference>
<evidence type="ECO:0000256" key="4">
    <source>
        <dbReference type="ARBA" id="ARBA00022475"/>
    </source>
</evidence>
<feature type="domain" description="MgtC/SapB/SrpB/YhiD N-terminal" evidence="10">
    <location>
        <begin position="21"/>
        <end position="141"/>
    </location>
</feature>
<keyword evidence="13" id="KW-1185">Reference proteome</keyword>
<dbReference type="PRINTS" id="PR01837">
    <property type="entry name" value="MGTCSAPBPROT"/>
</dbReference>
<dbReference type="AlphaFoldDB" id="A0A0C4YTQ0"/>
<name>A0A0C4YTQ0_9BURK</name>
<dbReference type="PANTHER" id="PTHR33778">
    <property type="entry name" value="PROTEIN MGTC"/>
    <property type="match status" value="1"/>
</dbReference>